<name>A0A9D2NL99_9FIRM</name>
<keyword evidence="1" id="KW-0812">Transmembrane</keyword>
<feature type="transmembrane region" description="Helical" evidence="1">
    <location>
        <begin position="250"/>
        <end position="271"/>
    </location>
</feature>
<protein>
    <submittedName>
        <fullName evidence="3">CPBP family intramembrane metalloprotease</fullName>
    </submittedName>
</protein>
<organism evidence="3 4">
    <name type="scientific">Candidatus Mediterraneibacter faecipullorum</name>
    <dbReference type="NCBI Taxonomy" id="2838670"/>
    <lineage>
        <taxon>Bacteria</taxon>
        <taxon>Bacillati</taxon>
        <taxon>Bacillota</taxon>
        <taxon>Clostridia</taxon>
        <taxon>Lachnospirales</taxon>
        <taxon>Lachnospiraceae</taxon>
        <taxon>Mediterraneibacter</taxon>
    </lineage>
</organism>
<comment type="caution">
    <text evidence="3">The sequence shown here is derived from an EMBL/GenBank/DDBJ whole genome shotgun (WGS) entry which is preliminary data.</text>
</comment>
<dbReference type="GO" id="GO:0004175">
    <property type="term" value="F:endopeptidase activity"/>
    <property type="evidence" value="ECO:0007669"/>
    <property type="project" value="UniProtKB-ARBA"/>
</dbReference>
<evidence type="ECO:0000313" key="3">
    <source>
        <dbReference type="EMBL" id="HJC33784.1"/>
    </source>
</evidence>
<dbReference type="PANTHER" id="PTHR35797">
    <property type="entry name" value="PROTEASE-RELATED"/>
    <property type="match status" value="1"/>
</dbReference>
<reference evidence="3" key="2">
    <citation type="submission" date="2021-04" db="EMBL/GenBank/DDBJ databases">
        <authorList>
            <person name="Gilroy R."/>
        </authorList>
    </citation>
    <scope>NUCLEOTIDE SEQUENCE</scope>
    <source>
        <strain evidence="3">ChiW19-954</strain>
    </source>
</reference>
<dbReference type="PANTHER" id="PTHR35797:SF1">
    <property type="entry name" value="PROTEASE"/>
    <property type="match status" value="1"/>
</dbReference>
<feature type="transmembrane region" description="Helical" evidence="1">
    <location>
        <begin position="70"/>
        <end position="90"/>
    </location>
</feature>
<dbReference type="InterPro" id="IPR042150">
    <property type="entry name" value="MmRce1-like"/>
</dbReference>
<proteinExistence type="predicted"/>
<feature type="transmembrane region" description="Helical" evidence="1">
    <location>
        <begin position="182"/>
        <end position="202"/>
    </location>
</feature>
<keyword evidence="1" id="KW-0472">Membrane</keyword>
<dbReference type="GO" id="GO:0080120">
    <property type="term" value="P:CAAX-box protein maturation"/>
    <property type="evidence" value="ECO:0007669"/>
    <property type="project" value="UniProtKB-ARBA"/>
</dbReference>
<feature type="transmembrane region" description="Helical" evidence="1">
    <location>
        <begin position="102"/>
        <end position="125"/>
    </location>
</feature>
<keyword evidence="3" id="KW-0645">Protease</keyword>
<feature type="transmembrane region" description="Helical" evidence="1">
    <location>
        <begin position="37"/>
        <end position="58"/>
    </location>
</feature>
<dbReference type="Proteomes" id="UP000823890">
    <property type="component" value="Unassembled WGS sequence"/>
</dbReference>
<reference evidence="3" key="1">
    <citation type="journal article" date="2021" name="PeerJ">
        <title>Extensive microbial diversity within the chicken gut microbiome revealed by metagenomics and culture.</title>
        <authorList>
            <person name="Gilroy R."/>
            <person name="Ravi A."/>
            <person name="Getino M."/>
            <person name="Pursley I."/>
            <person name="Horton D.L."/>
            <person name="Alikhan N.F."/>
            <person name="Baker D."/>
            <person name="Gharbi K."/>
            <person name="Hall N."/>
            <person name="Watson M."/>
            <person name="Adriaenssens E.M."/>
            <person name="Foster-Nyarko E."/>
            <person name="Jarju S."/>
            <person name="Secka A."/>
            <person name="Antonio M."/>
            <person name="Oren A."/>
            <person name="Chaudhuri R.R."/>
            <person name="La Ragione R."/>
            <person name="Hildebrand F."/>
            <person name="Pallen M.J."/>
        </authorList>
    </citation>
    <scope>NUCLEOTIDE SEQUENCE</scope>
    <source>
        <strain evidence="3">ChiW19-954</strain>
    </source>
</reference>
<accession>A0A9D2NL99</accession>
<dbReference type="EMBL" id="DWWO01000051">
    <property type="protein sequence ID" value="HJC33784.1"/>
    <property type="molecule type" value="Genomic_DNA"/>
</dbReference>
<feature type="transmembrane region" description="Helical" evidence="1">
    <location>
        <begin position="12"/>
        <end position="31"/>
    </location>
</feature>
<keyword evidence="1" id="KW-1133">Transmembrane helix</keyword>
<keyword evidence="3" id="KW-0482">Metalloprotease</keyword>
<feature type="transmembrane region" description="Helical" evidence="1">
    <location>
        <begin position="308"/>
        <end position="331"/>
    </location>
</feature>
<dbReference type="Pfam" id="PF02517">
    <property type="entry name" value="Rce1-like"/>
    <property type="match status" value="1"/>
</dbReference>
<evidence type="ECO:0000259" key="2">
    <source>
        <dbReference type="Pfam" id="PF02517"/>
    </source>
</evidence>
<evidence type="ECO:0000313" key="4">
    <source>
        <dbReference type="Proteomes" id="UP000823890"/>
    </source>
</evidence>
<keyword evidence="3" id="KW-0378">Hydrolase</keyword>
<gene>
    <name evidence="3" type="ORF">H9758_04235</name>
</gene>
<dbReference type="GO" id="GO:0008237">
    <property type="term" value="F:metallopeptidase activity"/>
    <property type="evidence" value="ECO:0007669"/>
    <property type="project" value="UniProtKB-KW"/>
</dbReference>
<dbReference type="AlphaFoldDB" id="A0A9D2NL99"/>
<feature type="transmembrane region" description="Helical" evidence="1">
    <location>
        <begin position="223"/>
        <end position="244"/>
    </location>
</feature>
<feature type="transmembrane region" description="Helical" evidence="1">
    <location>
        <begin position="146"/>
        <end position="170"/>
    </location>
</feature>
<sequence length="340" mass="38634">MGKVEKKQLVTFILTAYGVTFVLGFLMWFFYGRGADLSVFPNAQMFYPAAGVMLAYLVTKKEDKNLPKPLFIFFILLTAVMILCAVLSVFVPLTMKSGEAEISVWMMAVQGLIILGSVIFWILLLTSGKERRAAYGLRGKNWKKSFLCILLFFVLYSVRMGIGSAAAGQLEAFGAVWTDPVTWIYLLTIFLNFFLVVTAFFGEEYGWRYYLQPVMQKRFGVRGGVLLLGVVWGLWHLPIDFFYYTTPDMGLAACVSQQITCIFIGIFLAYVYMKTDNIWVPVAVHFLNNNLVPMFAGNYTADVLQEQTIHWGDLIPALLLNLVIFGWFIFLKPFRAVKEK</sequence>
<dbReference type="InterPro" id="IPR003675">
    <property type="entry name" value="Rce1/LyrA-like_dom"/>
</dbReference>
<evidence type="ECO:0000256" key="1">
    <source>
        <dbReference type="SAM" id="Phobius"/>
    </source>
</evidence>
<feature type="transmembrane region" description="Helical" evidence="1">
    <location>
        <begin position="278"/>
        <end position="296"/>
    </location>
</feature>
<feature type="domain" description="CAAX prenyl protease 2/Lysostaphin resistance protein A-like" evidence="2">
    <location>
        <begin position="188"/>
        <end position="289"/>
    </location>
</feature>